<comment type="caution">
    <text evidence="1">The sequence shown here is derived from an EMBL/GenBank/DDBJ whole genome shotgun (WGS) entry which is preliminary data.</text>
</comment>
<evidence type="ECO:0000313" key="1">
    <source>
        <dbReference type="EMBL" id="CAG9701601.1"/>
    </source>
</evidence>
<evidence type="ECO:0000313" key="2">
    <source>
        <dbReference type="EMBL" id="CAI3654585.1"/>
    </source>
</evidence>
<dbReference type="EMBL" id="CAKJVE010000001">
    <property type="protein sequence ID" value="CAG9701601.1"/>
    <property type="molecule type" value="Genomic_DNA"/>
</dbReference>
<reference evidence="1" key="1">
    <citation type="submission" date="2021-10" db="EMBL/GenBank/DDBJ databases">
        <authorList>
            <person name="Mesa V."/>
        </authorList>
    </citation>
    <scope>NUCLEOTIDE SEQUENCE</scope>
    <source>
        <strain evidence="1">CC3_PB</strain>
    </source>
</reference>
<accession>A0AA86JAR2</accession>
<dbReference type="AlphaFoldDB" id="A0AA86JAR2"/>
<gene>
    <name evidence="2" type="ORF">CNEO2_540059</name>
    <name evidence="1" type="ORF">CNEO_10135</name>
</gene>
<name>A0AA86JAR2_9CLOT</name>
<organism evidence="1 3">
    <name type="scientific">Clostridium neonatale</name>
    <dbReference type="NCBI Taxonomy" id="137838"/>
    <lineage>
        <taxon>Bacteria</taxon>
        <taxon>Bacillati</taxon>
        <taxon>Bacillota</taxon>
        <taxon>Clostridia</taxon>
        <taxon>Eubacteriales</taxon>
        <taxon>Clostridiaceae</taxon>
        <taxon>Clostridium</taxon>
    </lineage>
</organism>
<dbReference type="RefSeq" id="WP_210885673.1">
    <property type="nucleotide sequence ID" value="NZ_CAKJVE010000001.1"/>
</dbReference>
<reference evidence="2" key="2">
    <citation type="submission" date="2022-10" db="EMBL/GenBank/DDBJ databases">
        <authorList>
            <person name="Aires J."/>
            <person name="Mesa V."/>
        </authorList>
    </citation>
    <scope>NUCLEOTIDE SEQUENCE</scope>
    <source>
        <strain evidence="2">Clostridium neonatale JD116</strain>
    </source>
</reference>
<dbReference type="EMBL" id="CAMTCP010000253">
    <property type="protein sequence ID" value="CAI3654585.1"/>
    <property type="molecule type" value="Genomic_DNA"/>
</dbReference>
<evidence type="ECO:0000313" key="3">
    <source>
        <dbReference type="Proteomes" id="UP000789738"/>
    </source>
</evidence>
<dbReference type="Proteomes" id="UP000789738">
    <property type="component" value="Unassembled WGS sequence"/>
</dbReference>
<protein>
    <submittedName>
        <fullName evidence="1">Uncharacterized protein</fullName>
    </submittedName>
</protein>
<sequence>MIKYMNDGEVSILRNGFFRTLAKKKLDMRDKEEFMNKTTDLNNAIKIFRLIQSLNFTNVYPKSADIMLSYLNTNNIIDNKLYEEALKVFYDDSNIDEINDDDYLEYSDYYDYVYEREEFTKNLITKLCEKKNITLYVECYEDIFLGELKGVEVYDGIFTSLRNAAGCYMDRDEEEEELGSEDYYSLFQDNCTSFALEGYVMNDFDLIALNNCFKTDECGIASEAYVENGNTYINISNAQFYDGIGYTFIAMLTIILM</sequence>
<dbReference type="Proteomes" id="UP001189143">
    <property type="component" value="Unassembled WGS sequence"/>
</dbReference>
<proteinExistence type="predicted"/>